<dbReference type="Gene3D" id="3.40.50.1820">
    <property type="entry name" value="alpha/beta hydrolase"/>
    <property type="match status" value="1"/>
</dbReference>
<comment type="cofactor">
    <cofactor evidence="1">
        <name>pantetheine 4'-phosphate</name>
        <dbReference type="ChEBI" id="CHEBI:47942"/>
    </cofactor>
</comment>
<dbReference type="SMART" id="SM00823">
    <property type="entry name" value="PKS_PP"/>
    <property type="match status" value="2"/>
</dbReference>
<dbReference type="GO" id="GO:0003824">
    <property type="term" value="F:catalytic activity"/>
    <property type="evidence" value="ECO:0007669"/>
    <property type="project" value="InterPro"/>
</dbReference>
<dbReference type="InterPro" id="IPR001242">
    <property type="entry name" value="Condensation_dom"/>
</dbReference>
<dbReference type="GO" id="GO:0043041">
    <property type="term" value="P:amino acid activation for nonribosomal peptide biosynthetic process"/>
    <property type="evidence" value="ECO:0007669"/>
    <property type="project" value="TreeGrafter"/>
</dbReference>
<sequence length="2896" mass="307160">MARGADRVGGRYPARRGGRADTVGSGSGPAGTVGDRTPRATVPGSERYLAVDAVAGGPAVPCADGGRIDRPLRGAAGRRTPGALDPRRLRRAGQLLLDRHANLRTAFVADAGPVQVVDEGVEAPWTELDLSELDDQAREREWDLLLAADRATRFDPARAPLLRWMLVTTGPQRYRLVLTNHHLLLDGWSLPLLLRELVVLYGTDGDVAALPEARPYRDFLEWLAGQDRAASLEVWRRVFDGADEPTLLSPADPGRRYTRSRDVLGDLTEERTAALTEFAQARGVTLNTVLQTAWAIVLGSATSRDDVTFGSTVSGRPAQIPGIESMTGLFVNTVPVRVRLDPAARLGQLLDRVQADQTALLDHHQVGLAEIEQIAGPGAVFDTMTVFESYPVDRAGLTAQTEIAGVQVTGVTGLDAAHYPLGVVAHIDTRLHLRIKYLPELFDRDAMTATLHRVLRVLDLIAADPDLPLARLDLLSPAEYRELTRVAGAPAAPERVLPELLAAGQDPDAVAVVCGQRRWTYGELDAESNRLARLLIGRGAGPESGVAVGLPRSVESVLAVWAVAKSGAAFVPVDPTYPAGRVAHICTDSGVVSGITLARWRDRLPATVRWSVLDEPAVAAEVAQLPATPVTDAQRTLPVRVDQAAYVIYTSGSTGVPKGVVVSHRGLANLVAEQRARFAVGPDARVLHIASPSFDAAVLEQLCAFASGGRLVIAPPAVHGGIELAEILARERVTHAALTPTVLATMDPAGLDDLANIVLGGEVPPPELVSRWAPGRTVFNTYGPAEATIETDASAPMVAGAAVTIGGPIRGVEQVVLDARLRPSPVGVVGELYLAGPGLARGYHNRAGLTASRFVADPFTGPGQRMYRTGDLVRWLRSPQGSPALDYVGRVDSQVKVHGVRIEIGEVESVLGACPGVAAAAVAVHRDAANGGRLIGYVVAEPGVDIDPAAVLAYAGEQLAPHTVPVTVVVLDALPVTANGKLDRTALPAPEFAAGRTDFRAPVTEVEETLARLFAEVLGLDEVGRDDSFFALGGDSIMSIQLVNRARAAGVLFSTSEVFDHKTVAGLARIAVRDEESAVAARPAELPGGGVGPVPLTPIMCWMFERGSFDRFCQWVVLTLPAGIDTAGISATVQAVIDHHDMLRARLYPDPVHPSGRGLRVQATSMSAAGLIRHVPVDVAPDSSAFATIAESEANAAAERLDPDAGTVLQLVWFEWPGRPGRLLVVAHHLVIDGVSWQILVPDLAAAWAQVSAGHRPRLAPVGTSMRRWSAALQAAAESHDELELWRSTLATDDPPIGSRPLDRDVDVQATAAAVTVTLSTAVTRDVLTTLPRAFRTNVDDALVAGLALALTRWRRDHGAPCAETLLTVESHGRHDTVLPGADLTRTVGWLTTTYPVRLDLSGTDIDDAFDAGPAAATAVKTVKEQLRRVPGHGIGYGLLRYLDPATARVLSALPTPQVSFNYLGRFDTLPASARDAGWMPAGDNLSAGGVQNPDAPVAAVLGINAVTTDTPGGPALTAVADYPAGLLTSAEVTDLMGLWCDAVTALAAYAARPGTGGLTPSDLDLVDLDQAAIDRLEARQPGLDDIWPLTPLQQGLLFHAELAAGDLDAYVVQLCLELGGDVDAGRLRRAAGALVGRHPNLRAAFVRDGAGEPLQVVHRHVEVPFTWIDSGDGAEPAAALEQIMEADRRAGFDTGSAPLLRVTLISTGPHRYRLVLSMHHILIDGWSTPLLIRELLTLYARDGDSAAPAPVPPYRDYLTWLKKQDRHAAEAAWARALAGTTEPTFLAPADRGRRLAVGAREVDLPLSEHRTAELVAAANRQEVTLNTLCQAAWAIVLGTETGRDDVVFGATVSGRPPQIPGIESMIGLFVNTVPVRVRLDRRETLAGLAEQIRGEQTALLDQHHLGLAQIQNTVGPGAMFDTVTVFESYPVDRAGLSEALDIAGMHVLDVHGRDAAHYPLGLIIHHDTGLHLTFEYLPSLFTYKHIEALADRVRRVLDAFVDDIDLPLGHLTLLSPEAHTALVPARGRPGAVTSVLPQVLTSAMTPDTEAVVCDGASLSYRELDETSNRWARVLADTGIGPESVVALAVPRSLDAVTAVWAVAKTGAAFVQIDPAHPRDRIARILADSGVATGLTLDTCRDRLPENIEWRVLDRPAFAAMAASASTATVTDAERTTALRPEHPAYLVYTSGSTGTPKGVVVTHTGIANLAAEARERFGLTATARVLAAASPSFDVSILEWLGAAAAGATAVLAPASVIAGAELAETIEAGRVTHAALTPTVLASLDPGAVGTLGTLILGGETCPPDLVARWAPGRTVINSYGATETTIMSCAAAPTTLPAGPMTIGGPVRGFTAVVLDRGLRPVPPGVVGELYLSGPGLARGYHRQPATTGARFVPDPYGPPGTRMYRTGDLVSWTTGRTLQYRGRNDLQIEIGGNRIEPGDIESALRSHSDVVQAAVTVRTRPDGTDHLVGYVVLVPGATLDTSALTTHLAARLPTQMIPTGLVALDRIPLTATGKLDYRALPVPGRSPVPFRSPSTPLEATVCTAFAHTLHIERAGTEDGFFTLGGDSLAAARLAVRLRESTGVDVPVQWVFTDPTPQALARRIETRRHGLDEPEPGDGLSVLLPLRATGSGPPLFCIHPAIGLAWCFSGLVQHLDPDRPVQGLQSPVFTEPDTRFTTLEELAARYVQEIRSVQPHGPYHLLGYSLGGTIAHAIAVQLRRDGDHVATLAMMDTRAVTADSVRAPTPTIGKMLAEVTGLPVPEDSDEFTLAAAAELPARYDGLGAALNPGHLEVLHRDYTRLVDLTWNHRPAPFDGDLIYFSAAPGDEDTGSSPALAWAEHITGHIAEHRISARHDRMTAPDALRAIGLVLTEHFRSALTPVSETSTSARENRS</sequence>
<dbReference type="PROSITE" id="PS00455">
    <property type="entry name" value="AMP_BINDING"/>
    <property type="match status" value="2"/>
</dbReference>
<evidence type="ECO:0000256" key="2">
    <source>
        <dbReference type="ARBA" id="ARBA00022450"/>
    </source>
</evidence>
<evidence type="ECO:0000313" key="8">
    <source>
        <dbReference type="EMBL" id="NKY32252.1"/>
    </source>
</evidence>
<dbReference type="Gene3D" id="1.10.1200.10">
    <property type="entry name" value="ACP-like"/>
    <property type="match status" value="1"/>
</dbReference>
<evidence type="ECO:0000256" key="4">
    <source>
        <dbReference type="ARBA" id="ARBA00022737"/>
    </source>
</evidence>
<dbReference type="FunFam" id="1.10.1200.10:FF:000005">
    <property type="entry name" value="Nonribosomal peptide synthetase 1"/>
    <property type="match status" value="1"/>
</dbReference>
<dbReference type="PROSITE" id="PS50075">
    <property type="entry name" value="CARRIER"/>
    <property type="match status" value="2"/>
</dbReference>
<proteinExistence type="predicted"/>
<reference evidence="8 9" key="1">
    <citation type="submission" date="2020-04" db="EMBL/GenBank/DDBJ databases">
        <title>MicrobeNet Type strains.</title>
        <authorList>
            <person name="Nicholson A.C."/>
        </authorList>
    </citation>
    <scope>NUCLEOTIDE SEQUENCE [LARGE SCALE GENOMIC DNA]</scope>
    <source>
        <strain evidence="8 9">DSM 45078</strain>
    </source>
</reference>
<dbReference type="Pfam" id="PF00550">
    <property type="entry name" value="PP-binding"/>
    <property type="match status" value="2"/>
</dbReference>
<keyword evidence="3" id="KW-0597">Phosphoprotein</keyword>
<keyword evidence="5" id="KW-0045">Antibiotic biosynthesis</keyword>
<dbReference type="EMBL" id="JAAXOO010000001">
    <property type="protein sequence ID" value="NKY32252.1"/>
    <property type="molecule type" value="Genomic_DNA"/>
</dbReference>
<dbReference type="UniPathway" id="UPA00011"/>
<organism evidence="8 9">
    <name type="scientific">Nocardia speluncae</name>
    <dbReference type="NCBI Taxonomy" id="419477"/>
    <lineage>
        <taxon>Bacteria</taxon>
        <taxon>Bacillati</taxon>
        <taxon>Actinomycetota</taxon>
        <taxon>Actinomycetes</taxon>
        <taxon>Mycobacteriales</taxon>
        <taxon>Nocardiaceae</taxon>
        <taxon>Nocardia</taxon>
    </lineage>
</organism>
<dbReference type="SUPFAM" id="SSF47336">
    <property type="entry name" value="ACP-like"/>
    <property type="match status" value="2"/>
</dbReference>
<dbReference type="InterPro" id="IPR010060">
    <property type="entry name" value="NRPS_synth"/>
</dbReference>
<dbReference type="FunFam" id="3.40.50.980:FF:000001">
    <property type="entry name" value="Non-ribosomal peptide synthetase"/>
    <property type="match status" value="1"/>
</dbReference>
<name>A0A846X8G7_9NOCA</name>
<dbReference type="InterPro" id="IPR020845">
    <property type="entry name" value="AMP-binding_CS"/>
</dbReference>
<dbReference type="GO" id="GO:0017000">
    <property type="term" value="P:antibiotic biosynthetic process"/>
    <property type="evidence" value="ECO:0007669"/>
    <property type="project" value="UniProtKB-KW"/>
</dbReference>
<feature type="domain" description="Carrier" evidence="7">
    <location>
        <begin position="2536"/>
        <end position="2611"/>
    </location>
</feature>
<dbReference type="Gene3D" id="2.30.38.10">
    <property type="entry name" value="Luciferase, Domain 3"/>
    <property type="match status" value="2"/>
</dbReference>
<dbReference type="InterPro" id="IPR020806">
    <property type="entry name" value="PKS_PP-bd"/>
</dbReference>
<gene>
    <name evidence="8" type="ORF">HGA13_04060</name>
</gene>
<dbReference type="InterPro" id="IPR000873">
    <property type="entry name" value="AMP-dep_synth/lig_dom"/>
</dbReference>
<dbReference type="InterPro" id="IPR025110">
    <property type="entry name" value="AMP-bd_C"/>
</dbReference>
<feature type="domain" description="Carrier" evidence="7">
    <location>
        <begin position="1001"/>
        <end position="1075"/>
    </location>
</feature>
<dbReference type="SUPFAM" id="SSF53474">
    <property type="entry name" value="alpha/beta-Hydrolases"/>
    <property type="match status" value="1"/>
</dbReference>
<dbReference type="GO" id="GO:0005829">
    <property type="term" value="C:cytosol"/>
    <property type="evidence" value="ECO:0007669"/>
    <property type="project" value="TreeGrafter"/>
</dbReference>
<keyword evidence="4" id="KW-0677">Repeat</keyword>
<dbReference type="PANTHER" id="PTHR45527:SF1">
    <property type="entry name" value="FATTY ACID SYNTHASE"/>
    <property type="match status" value="1"/>
</dbReference>
<dbReference type="PANTHER" id="PTHR45527">
    <property type="entry name" value="NONRIBOSOMAL PEPTIDE SYNTHETASE"/>
    <property type="match status" value="1"/>
</dbReference>
<dbReference type="GO" id="GO:0008610">
    <property type="term" value="P:lipid biosynthetic process"/>
    <property type="evidence" value="ECO:0007669"/>
    <property type="project" value="UniProtKB-ARBA"/>
</dbReference>
<dbReference type="Pfam" id="PF00501">
    <property type="entry name" value="AMP-binding"/>
    <property type="match status" value="2"/>
</dbReference>
<dbReference type="Pfam" id="PF00975">
    <property type="entry name" value="Thioesterase"/>
    <property type="match status" value="1"/>
</dbReference>
<dbReference type="Proteomes" id="UP000565715">
    <property type="component" value="Unassembled WGS sequence"/>
</dbReference>
<dbReference type="Gene3D" id="3.30.300.30">
    <property type="match status" value="2"/>
</dbReference>
<dbReference type="NCBIfam" id="TIGR01720">
    <property type="entry name" value="NRPS-para261"/>
    <property type="match status" value="1"/>
</dbReference>
<evidence type="ECO:0000256" key="6">
    <source>
        <dbReference type="SAM" id="MobiDB-lite"/>
    </source>
</evidence>
<keyword evidence="9" id="KW-1185">Reference proteome</keyword>
<dbReference type="Pfam" id="PF00668">
    <property type="entry name" value="Condensation"/>
    <property type="match status" value="3"/>
</dbReference>
<dbReference type="InterPro" id="IPR029058">
    <property type="entry name" value="AB_hydrolase_fold"/>
</dbReference>
<dbReference type="Gene3D" id="3.30.559.10">
    <property type="entry name" value="Chloramphenicol acetyltransferase-like domain"/>
    <property type="match status" value="3"/>
</dbReference>
<dbReference type="NCBIfam" id="TIGR01733">
    <property type="entry name" value="AA-adenyl-dom"/>
    <property type="match status" value="2"/>
</dbReference>
<dbReference type="InterPro" id="IPR006162">
    <property type="entry name" value="Ppantetheine_attach_site"/>
</dbReference>
<dbReference type="Gene3D" id="3.40.50.980">
    <property type="match status" value="4"/>
</dbReference>
<dbReference type="InterPro" id="IPR001031">
    <property type="entry name" value="Thioesterase"/>
</dbReference>
<dbReference type="SUPFAM" id="SSF56801">
    <property type="entry name" value="Acetyl-CoA synthetase-like"/>
    <property type="match status" value="2"/>
</dbReference>
<protein>
    <submittedName>
        <fullName evidence="8">Non-ribosomal peptide synthetase</fullName>
    </submittedName>
</protein>
<dbReference type="PROSITE" id="PS00012">
    <property type="entry name" value="PHOSPHOPANTETHEINE"/>
    <property type="match status" value="2"/>
</dbReference>
<dbReference type="Gene3D" id="3.30.559.30">
    <property type="entry name" value="Nonribosomal peptide synthetase, condensation domain"/>
    <property type="match status" value="3"/>
</dbReference>
<dbReference type="CDD" id="cd19543">
    <property type="entry name" value="DCL_NRPS"/>
    <property type="match status" value="2"/>
</dbReference>
<feature type="region of interest" description="Disordered" evidence="6">
    <location>
        <begin position="1"/>
        <end position="41"/>
    </location>
</feature>
<evidence type="ECO:0000313" key="9">
    <source>
        <dbReference type="Proteomes" id="UP000565715"/>
    </source>
</evidence>
<accession>A0A846X8G7</accession>
<evidence type="ECO:0000256" key="3">
    <source>
        <dbReference type="ARBA" id="ARBA00022553"/>
    </source>
</evidence>
<dbReference type="InterPro" id="IPR045851">
    <property type="entry name" value="AMP-bd_C_sf"/>
</dbReference>
<dbReference type="InterPro" id="IPR010071">
    <property type="entry name" value="AA_adenyl_dom"/>
</dbReference>
<dbReference type="InterPro" id="IPR023213">
    <property type="entry name" value="CAT-like_dom_sf"/>
</dbReference>
<dbReference type="Pfam" id="PF13193">
    <property type="entry name" value="AMP-binding_C"/>
    <property type="match status" value="2"/>
</dbReference>
<evidence type="ECO:0000259" key="7">
    <source>
        <dbReference type="PROSITE" id="PS50075"/>
    </source>
</evidence>
<keyword evidence="2" id="KW-0596">Phosphopantetheine</keyword>
<evidence type="ECO:0000256" key="5">
    <source>
        <dbReference type="ARBA" id="ARBA00023194"/>
    </source>
</evidence>
<dbReference type="GO" id="GO:0031177">
    <property type="term" value="F:phosphopantetheine binding"/>
    <property type="evidence" value="ECO:0007669"/>
    <property type="project" value="InterPro"/>
</dbReference>
<dbReference type="InterPro" id="IPR009081">
    <property type="entry name" value="PP-bd_ACP"/>
</dbReference>
<evidence type="ECO:0000256" key="1">
    <source>
        <dbReference type="ARBA" id="ARBA00001957"/>
    </source>
</evidence>
<dbReference type="GO" id="GO:0044550">
    <property type="term" value="P:secondary metabolite biosynthetic process"/>
    <property type="evidence" value="ECO:0007669"/>
    <property type="project" value="TreeGrafter"/>
</dbReference>
<dbReference type="SUPFAM" id="SSF52777">
    <property type="entry name" value="CoA-dependent acyltransferases"/>
    <property type="match status" value="6"/>
</dbReference>
<comment type="caution">
    <text evidence="8">The sequence shown here is derived from an EMBL/GenBank/DDBJ whole genome shotgun (WGS) entry which is preliminary data.</text>
</comment>
<dbReference type="RefSeq" id="WP_084470582.1">
    <property type="nucleotide sequence ID" value="NZ_JAAXOO010000001.1"/>
</dbReference>
<dbReference type="InterPro" id="IPR036736">
    <property type="entry name" value="ACP-like_sf"/>
</dbReference>